<keyword evidence="2 10" id="KW-0349">Heme</keyword>
<dbReference type="InterPro" id="IPR036127">
    <property type="entry name" value="CcmE-like_sf"/>
</dbReference>
<dbReference type="PANTHER" id="PTHR34128:SF2">
    <property type="entry name" value="CYTOCHROME C-TYPE BIOGENESIS PROTEIN CCME HOMOLOG, MITOCHONDRIAL"/>
    <property type="match status" value="1"/>
</dbReference>
<evidence type="ECO:0000256" key="3">
    <source>
        <dbReference type="ARBA" id="ARBA00022692"/>
    </source>
</evidence>
<evidence type="ECO:0000256" key="5">
    <source>
        <dbReference type="ARBA" id="ARBA00022748"/>
    </source>
</evidence>
<evidence type="ECO:0000256" key="10">
    <source>
        <dbReference type="HAMAP-Rule" id="MF_01959"/>
    </source>
</evidence>
<feature type="topological domain" description="Extracellular" evidence="10">
    <location>
        <begin position="29"/>
        <end position="152"/>
    </location>
</feature>
<evidence type="ECO:0000256" key="2">
    <source>
        <dbReference type="ARBA" id="ARBA00022617"/>
    </source>
</evidence>
<keyword evidence="6 10" id="KW-0735">Signal-anchor</keyword>
<feature type="topological domain" description="Cytoplasmic" evidence="10">
    <location>
        <begin position="1"/>
        <end position="7"/>
    </location>
</feature>
<keyword evidence="8 10" id="KW-0408">Iron</keyword>
<evidence type="ECO:0000313" key="11">
    <source>
        <dbReference type="EMBL" id="MFC2925153.1"/>
    </source>
</evidence>
<dbReference type="Gene3D" id="2.40.50.140">
    <property type="entry name" value="Nucleic acid-binding proteins"/>
    <property type="match status" value="1"/>
</dbReference>
<keyword evidence="5 10" id="KW-0201">Cytochrome c-type biogenesis</keyword>
<name>A0ABV6ZUU3_9PROT</name>
<sequence length="152" mass="15949">MRKSRQRLWMVGGAGVILAGALALMLLAFGDALVLFYSPSEVAANPPPAGERVRVGGLVEAGSVLRPDQGGALFTLTDTAATIRVSYDGSLPDLFREGQGIVAEGHFDHEGLFQASNVLAKHDETYMPPEVAEALRAQGVWQGDGDAGEAGE</sequence>
<comment type="function">
    <text evidence="10">Heme chaperone required for the biogenesis of c-type cytochromes. Transiently binds heme delivered by CcmC and transfers the heme to apo-cytochromes in a process facilitated by CcmF and CcmH.</text>
</comment>
<accession>A0ABV6ZUU3</accession>
<evidence type="ECO:0000313" key="12">
    <source>
        <dbReference type="Proteomes" id="UP001595379"/>
    </source>
</evidence>
<dbReference type="RefSeq" id="WP_343164032.1">
    <property type="nucleotide sequence ID" value="NZ_JBHRSV010000001.1"/>
</dbReference>
<dbReference type="PANTHER" id="PTHR34128">
    <property type="entry name" value="CYTOCHROME C-TYPE BIOGENESIS PROTEIN CCME HOMOLOG, MITOCHONDRIAL"/>
    <property type="match status" value="1"/>
</dbReference>
<keyword evidence="7 10" id="KW-1133">Transmembrane helix</keyword>
<keyword evidence="3 10" id="KW-0812">Transmembrane</keyword>
<reference evidence="12" key="1">
    <citation type="journal article" date="2019" name="Int. J. Syst. Evol. Microbiol.">
        <title>The Global Catalogue of Microorganisms (GCM) 10K type strain sequencing project: providing services to taxonomists for standard genome sequencing and annotation.</title>
        <authorList>
            <consortium name="The Broad Institute Genomics Platform"/>
            <consortium name="The Broad Institute Genome Sequencing Center for Infectious Disease"/>
            <person name="Wu L."/>
            <person name="Ma J."/>
        </authorList>
    </citation>
    <scope>NUCLEOTIDE SEQUENCE [LARGE SCALE GENOMIC DNA]</scope>
    <source>
        <strain evidence="12">KCTC 52487</strain>
    </source>
</reference>
<dbReference type="NCBIfam" id="NF009727">
    <property type="entry name" value="PRK13254.1-1"/>
    <property type="match status" value="1"/>
</dbReference>
<keyword evidence="4 10" id="KW-0479">Metal-binding</keyword>
<evidence type="ECO:0000256" key="7">
    <source>
        <dbReference type="ARBA" id="ARBA00022989"/>
    </source>
</evidence>
<dbReference type="InterPro" id="IPR012340">
    <property type="entry name" value="NA-bd_OB-fold"/>
</dbReference>
<dbReference type="Pfam" id="PF03100">
    <property type="entry name" value="CcmE"/>
    <property type="match status" value="1"/>
</dbReference>
<keyword evidence="10" id="KW-1003">Cell membrane</keyword>
<evidence type="ECO:0000256" key="4">
    <source>
        <dbReference type="ARBA" id="ARBA00022723"/>
    </source>
</evidence>
<dbReference type="SUPFAM" id="SSF82093">
    <property type="entry name" value="Heme chaperone CcmE"/>
    <property type="match status" value="1"/>
</dbReference>
<feature type="binding site" description="axial binding residue" evidence="10">
    <location>
        <position position="126"/>
    </location>
    <ligand>
        <name>heme</name>
        <dbReference type="ChEBI" id="CHEBI:30413"/>
    </ligand>
    <ligandPart>
        <name>Fe</name>
        <dbReference type="ChEBI" id="CHEBI:18248"/>
    </ligandPart>
</feature>
<keyword evidence="12" id="KW-1185">Reference proteome</keyword>
<evidence type="ECO:0000256" key="9">
    <source>
        <dbReference type="ARBA" id="ARBA00023136"/>
    </source>
</evidence>
<feature type="binding site" description="covalent" evidence="10">
    <location>
        <position position="122"/>
    </location>
    <ligand>
        <name>heme</name>
        <dbReference type="ChEBI" id="CHEBI:30413"/>
    </ligand>
</feature>
<dbReference type="InterPro" id="IPR004329">
    <property type="entry name" value="CcmE"/>
</dbReference>
<dbReference type="HAMAP" id="MF_01959">
    <property type="entry name" value="CcmE"/>
    <property type="match status" value="1"/>
</dbReference>
<dbReference type="Proteomes" id="UP001595379">
    <property type="component" value="Unassembled WGS sequence"/>
</dbReference>
<dbReference type="EMBL" id="JBHRSV010000001">
    <property type="protein sequence ID" value="MFC2925153.1"/>
    <property type="molecule type" value="Genomic_DNA"/>
</dbReference>
<protein>
    <recommendedName>
        <fullName evidence="10">Cytochrome c-type biogenesis protein CcmE</fullName>
    </recommendedName>
    <alternativeName>
        <fullName evidence="10">Cytochrome c maturation protein E</fullName>
    </alternativeName>
    <alternativeName>
        <fullName evidence="10">Heme chaperone CcmE</fullName>
    </alternativeName>
</protein>
<dbReference type="NCBIfam" id="NF009731">
    <property type="entry name" value="PRK13254.1-5"/>
    <property type="match status" value="1"/>
</dbReference>
<keyword evidence="9 10" id="KW-0472">Membrane</keyword>
<evidence type="ECO:0000256" key="6">
    <source>
        <dbReference type="ARBA" id="ARBA00022968"/>
    </source>
</evidence>
<comment type="similarity">
    <text evidence="10">Belongs to the CcmE/CycJ family.</text>
</comment>
<gene>
    <name evidence="10 11" type="primary">ccmE</name>
    <name evidence="10" type="synonym">cycJ</name>
    <name evidence="11" type="ORF">ACFOOR_03445</name>
</gene>
<comment type="caution">
    <text evidence="11">The sequence shown here is derived from an EMBL/GenBank/DDBJ whole genome shotgun (WGS) entry which is preliminary data.</text>
</comment>
<evidence type="ECO:0000256" key="1">
    <source>
        <dbReference type="ARBA" id="ARBA00004370"/>
    </source>
</evidence>
<organism evidence="11 12">
    <name type="scientific">Hyphobacterium vulgare</name>
    <dbReference type="NCBI Taxonomy" id="1736751"/>
    <lineage>
        <taxon>Bacteria</taxon>
        <taxon>Pseudomonadati</taxon>
        <taxon>Pseudomonadota</taxon>
        <taxon>Alphaproteobacteria</taxon>
        <taxon>Maricaulales</taxon>
        <taxon>Maricaulaceae</taxon>
        <taxon>Hyphobacterium</taxon>
    </lineage>
</organism>
<comment type="subcellular location">
    <subcellularLocation>
        <location evidence="10">Cell membrane</location>
        <topology evidence="10">Single-pass type II membrane protein</topology>
    </subcellularLocation>
    <subcellularLocation>
        <location evidence="1">Membrane</location>
    </subcellularLocation>
</comment>
<evidence type="ECO:0000256" key="8">
    <source>
        <dbReference type="ARBA" id="ARBA00023004"/>
    </source>
</evidence>
<proteinExistence type="inferred from homology"/>